<feature type="region of interest" description="Disordered" evidence="1">
    <location>
        <begin position="313"/>
        <end position="350"/>
    </location>
</feature>
<dbReference type="PANTHER" id="PTHR33623:SF17">
    <property type="entry name" value="DUF4378 DOMAIN-CONTAINING PROTEIN"/>
    <property type="match status" value="1"/>
</dbReference>
<evidence type="ECO:0000256" key="1">
    <source>
        <dbReference type="SAM" id="MobiDB-lite"/>
    </source>
</evidence>
<name>A0A8T2X639_POPDE</name>
<dbReference type="EMBL" id="JACEGQ020000014">
    <property type="protein sequence ID" value="KAH8488578.1"/>
    <property type="molecule type" value="Genomic_DNA"/>
</dbReference>
<keyword evidence="3" id="KW-1185">Reference proteome</keyword>
<proteinExistence type="predicted"/>
<dbReference type="Proteomes" id="UP000807159">
    <property type="component" value="Chromosome 14"/>
</dbReference>
<dbReference type="PANTHER" id="PTHR33623">
    <property type="entry name" value="OS04G0572500 PROTEIN"/>
    <property type="match status" value="1"/>
</dbReference>
<accession>A0A8T2X639</accession>
<evidence type="ECO:0000313" key="3">
    <source>
        <dbReference type="Proteomes" id="UP000807159"/>
    </source>
</evidence>
<evidence type="ECO:0000313" key="2">
    <source>
        <dbReference type="EMBL" id="KAH8488578.1"/>
    </source>
</evidence>
<reference evidence="2" key="1">
    <citation type="journal article" date="2021" name="J. Hered.">
        <title>Genome Assembly of Salicaceae Populus deltoides (Eastern Cottonwood) I-69 Based on Nanopore Sequencing and Hi-C Technologies.</title>
        <authorList>
            <person name="Bai S."/>
            <person name="Wu H."/>
            <person name="Zhang J."/>
            <person name="Pan Z."/>
            <person name="Zhao W."/>
            <person name="Li Z."/>
            <person name="Tong C."/>
        </authorList>
    </citation>
    <scope>NUCLEOTIDE SEQUENCE</scope>
    <source>
        <tissue evidence="2">Leaf</tissue>
    </source>
</reference>
<gene>
    <name evidence="2" type="ORF">H0E87_024289</name>
</gene>
<protein>
    <recommendedName>
        <fullName evidence="4">DUF4378 domain-containing protein</fullName>
    </recommendedName>
</protein>
<dbReference type="AlphaFoldDB" id="A0A8T2X639"/>
<sequence>MGSFYNSCSSTNLKQRNHVSIEHRPQLLKDFLIDDDSNSCSSSGFRSFSRKPCDSTMKTLIEIDLRNPKRIANSSNNIASYKLLRSRSKAAASTTISAFQAVINAVKNIHFTAVKPPSILPRSLSRKLSKKKSQNKENEVKITVTIKDIIRWRSFRDIVEEKSLPSDLPSSPYHCITTTTGSTSTTPRSGSSWCDSDFTSDYLPPWNGNFDECCEKEIEVGKKNSPCVGEDSLELITNTKVGPEEDEEERLHSPVSVSEFEFEEDEDSSSSFEQSLATVERTREKIMEKIRRFESLTKLDFVNLNNWMSIDENISSGEDDDNEEDDDDPEGIRETNMNFKGEEEEEEEEEEIHEVEERAWKLLNHVKETGLECCSDNMDLLFDFFRDELATRTYENSKQRIDVELLKKAKAWINGEDSLRVEWELEHKREVYVRDMDREGRWSKFEEEQQELALGIENGVLDLLVDDLLLDLISY</sequence>
<feature type="compositionally biased region" description="Acidic residues" evidence="1">
    <location>
        <begin position="317"/>
        <end position="329"/>
    </location>
</feature>
<organism evidence="2 3">
    <name type="scientific">Populus deltoides</name>
    <name type="common">Eastern poplar</name>
    <name type="synonym">Eastern cottonwood</name>
    <dbReference type="NCBI Taxonomy" id="3696"/>
    <lineage>
        <taxon>Eukaryota</taxon>
        <taxon>Viridiplantae</taxon>
        <taxon>Streptophyta</taxon>
        <taxon>Embryophyta</taxon>
        <taxon>Tracheophyta</taxon>
        <taxon>Spermatophyta</taxon>
        <taxon>Magnoliopsida</taxon>
        <taxon>eudicotyledons</taxon>
        <taxon>Gunneridae</taxon>
        <taxon>Pentapetalae</taxon>
        <taxon>rosids</taxon>
        <taxon>fabids</taxon>
        <taxon>Malpighiales</taxon>
        <taxon>Salicaceae</taxon>
        <taxon>Saliceae</taxon>
        <taxon>Populus</taxon>
    </lineage>
</organism>
<comment type="caution">
    <text evidence="2">The sequence shown here is derived from an EMBL/GenBank/DDBJ whole genome shotgun (WGS) entry which is preliminary data.</text>
</comment>
<evidence type="ECO:0008006" key="4">
    <source>
        <dbReference type="Google" id="ProtNLM"/>
    </source>
</evidence>
<feature type="region of interest" description="Disordered" evidence="1">
    <location>
        <begin position="242"/>
        <end position="276"/>
    </location>
</feature>